<feature type="domain" description="MoaB/Mog" evidence="3">
    <location>
        <begin position="188"/>
        <end position="325"/>
    </location>
</feature>
<dbReference type="InterPro" id="IPR024370">
    <property type="entry name" value="PBP_domain"/>
</dbReference>
<dbReference type="Proteomes" id="UP000010866">
    <property type="component" value="Chromosome"/>
</dbReference>
<dbReference type="Gene3D" id="3.90.105.10">
    <property type="entry name" value="Molybdopterin biosynthesis moea protein, domain 2"/>
    <property type="match status" value="1"/>
</dbReference>
<keyword evidence="2" id="KW-0501">Molybdenum cofactor biosynthesis</keyword>
<evidence type="ECO:0000259" key="3">
    <source>
        <dbReference type="SMART" id="SM00852"/>
    </source>
</evidence>
<dbReference type="SMART" id="SM00852">
    <property type="entry name" value="MoCF_biosynth"/>
    <property type="match status" value="1"/>
</dbReference>
<keyword evidence="5" id="KW-1185">Reference proteome</keyword>
<dbReference type="Pfam" id="PF03453">
    <property type="entry name" value="MoeA_N"/>
    <property type="match status" value="1"/>
</dbReference>
<dbReference type="FunFam" id="2.170.190.11:FF:000001">
    <property type="entry name" value="Molybdopterin molybdenumtransferase"/>
    <property type="match status" value="1"/>
</dbReference>
<dbReference type="EMBL" id="CP003362">
    <property type="protein sequence ID" value="AGB50456.1"/>
    <property type="molecule type" value="Genomic_DNA"/>
</dbReference>
<dbReference type="InterPro" id="IPR036135">
    <property type="entry name" value="MoeA_linker/N_sf"/>
</dbReference>
<sequence>MEREQKEFRELTSSKEARNIINAIKIKPALKKVPLGHANNRILAEDVFSDIDVPAFDRSVKDGFAVKAQDTYTATEIEPVTLENIGSIAAGCVSDLALDSGEAIEIATGAPIPEGADAVMMVEHTISENGNILARRAVHINENIMRTGADIMKGERVLRRNVRIGPREIGVLASIGISQVTVKELNVGIISTGDELVQPGSELYAGKIYDANSYAIAASVEECGAKPIVYGIVKDDERAMSDAIDSALQECNMVLTSGSTSAGVGDVMYKIIDEKGKTLLHGISIKPGKPVIIGIVDDVPLIGLPGNPTSALSIFNEFIAPMIYDSLETIPPFRTKVQAVMGTSIRSEGRRELYPVGLIRGKVYPADKTSGAITTLAEADGIIEISEETEYLEAGKTIDVTLFGNIAPVDLMIVGGQCPGIDLLEDLTGMKFRVINMGSSRGLSAMVAGIADIAGINLAGSGDDKLEAIRSTGISNAVLVKGYRREQGLIVRPESNIKSLEDLPGKKIVNRNRGSGTRALLDKLLEELAVKKGTTKTELVKMMPGYSSGSRTHRAVCDTILNKKAEVGFGIRPFAQTVGLKFIPVIVEDFDFLINKEIMNIPQVRKLLVALRSHNFATALPYGIFTYERTGEIIENI</sequence>
<dbReference type="Pfam" id="PF12727">
    <property type="entry name" value="PBP_like"/>
    <property type="match status" value="1"/>
</dbReference>
<dbReference type="Gene3D" id="3.40.190.10">
    <property type="entry name" value="Periplasmic binding protein-like II"/>
    <property type="match status" value="1"/>
</dbReference>
<dbReference type="GO" id="GO:0006777">
    <property type="term" value="P:Mo-molybdopterin cofactor biosynthetic process"/>
    <property type="evidence" value="ECO:0007669"/>
    <property type="project" value="UniProtKB-KW"/>
</dbReference>
<dbReference type="InterPro" id="IPR036688">
    <property type="entry name" value="MoeA_C_domain_IV_sf"/>
</dbReference>
<dbReference type="Pfam" id="PF00994">
    <property type="entry name" value="MoCF_biosynth"/>
    <property type="match status" value="1"/>
</dbReference>
<dbReference type="NCBIfam" id="NF011068">
    <property type="entry name" value="PRK14498.1"/>
    <property type="match status" value="1"/>
</dbReference>
<name>L0KZC1_METHD</name>
<evidence type="ECO:0000313" key="4">
    <source>
        <dbReference type="EMBL" id="AGB50456.1"/>
    </source>
</evidence>
<comment type="pathway">
    <text evidence="1">Cofactor biosynthesis; molybdopterin biosynthesis.</text>
</comment>
<dbReference type="InterPro" id="IPR005110">
    <property type="entry name" value="MoeA_linker/N"/>
</dbReference>
<dbReference type="InterPro" id="IPR036425">
    <property type="entry name" value="MoaB/Mog-like_dom_sf"/>
</dbReference>
<accession>L0KZC1</accession>
<dbReference type="CDD" id="cd00887">
    <property type="entry name" value="MoeA"/>
    <property type="match status" value="1"/>
</dbReference>
<proteinExistence type="predicted"/>
<gene>
    <name evidence="4" type="ordered locus">Metho_2298</name>
</gene>
<evidence type="ECO:0000313" key="5">
    <source>
        <dbReference type="Proteomes" id="UP000010866"/>
    </source>
</evidence>
<organism evidence="4 5">
    <name type="scientific">Methanomethylovorans hollandica (strain DSM 15978 / NBRC 107637 / DMS1)</name>
    <dbReference type="NCBI Taxonomy" id="867904"/>
    <lineage>
        <taxon>Archaea</taxon>
        <taxon>Methanobacteriati</taxon>
        <taxon>Methanobacteriota</taxon>
        <taxon>Stenosarchaea group</taxon>
        <taxon>Methanomicrobia</taxon>
        <taxon>Methanosarcinales</taxon>
        <taxon>Methanosarcinaceae</taxon>
        <taxon>Methanomethylovorans</taxon>
    </lineage>
</organism>
<dbReference type="GO" id="GO:0005737">
    <property type="term" value="C:cytoplasm"/>
    <property type="evidence" value="ECO:0007669"/>
    <property type="project" value="TreeGrafter"/>
</dbReference>
<dbReference type="KEGG" id="mhz:Metho_2298"/>
<dbReference type="InterPro" id="IPR001453">
    <property type="entry name" value="MoaB/Mog_dom"/>
</dbReference>
<dbReference type="Pfam" id="PF03454">
    <property type="entry name" value="MoeA_C"/>
    <property type="match status" value="1"/>
</dbReference>
<protein>
    <submittedName>
        <fullName evidence="4">Molybdenum cofactor synthesis domain protein</fullName>
    </submittedName>
</protein>
<dbReference type="SUPFAM" id="SSF53218">
    <property type="entry name" value="Molybdenum cofactor biosynthesis proteins"/>
    <property type="match status" value="1"/>
</dbReference>
<dbReference type="NCBIfam" id="NF045515">
    <property type="entry name" value="Glp_gephyrin"/>
    <property type="match status" value="1"/>
</dbReference>
<dbReference type="HOGENOM" id="CLU_010186_3_0_2"/>
<reference evidence="5" key="1">
    <citation type="submission" date="2012-02" db="EMBL/GenBank/DDBJ databases">
        <title>Complete sequence of chromosome of Methanomethylovorans hollandica DSM 15978.</title>
        <authorList>
            <person name="Lucas S."/>
            <person name="Copeland A."/>
            <person name="Lapidus A."/>
            <person name="Glavina del Rio T."/>
            <person name="Dalin E."/>
            <person name="Tice H."/>
            <person name="Bruce D."/>
            <person name="Goodwin L."/>
            <person name="Pitluck S."/>
            <person name="Peters L."/>
            <person name="Mikhailova N."/>
            <person name="Held B."/>
            <person name="Kyrpides N."/>
            <person name="Mavromatis K."/>
            <person name="Ivanova N."/>
            <person name="Brettin T."/>
            <person name="Detter J.C."/>
            <person name="Han C."/>
            <person name="Larimer F."/>
            <person name="Land M."/>
            <person name="Hauser L."/>
            <person name="Markowitz V."/>
            <person name="Cheng J.-F."/>
            <person name="Hugenholtz P."/>
            <person name="Woyke T."/>
            <person name="Wu D."/>
            <person name="Spring S."/>
            <person name="Schroeder M."/>
            <person name="Brambilla E."/>
            <person name="Klenk H.-P."/>
            <person name="Eisen J.A."/>
        </authorList>
    </citation>
    <scope>NUCLEOTIDE SEQUENCE [LARGE SCALE GENOMIC DNA]</scope>
    <source>
        <strain evidence="5">DSM 15978 / NBRC 107637 / DMS1</strain>
    </source>
</reference>
<dbReference type="GeneID" id="14408376"/>
<dbReference type="GO" id="GO:0061599">
    <property type="term" value="F:molybdopterin molybdotransferase activity"/>
    <property type="evidence" value="ECO:0007669"/>
    <property type="project" value="TreeGrafter"/>
</dbReference>
<dbReference type="RefSeq" id="WP_015325621.1">
    <property type="nucleotide sequence ID" value="NC_019977.1"/>
</dbReference>
<dbReference type="Gene3D" id="2.170.190.11">
    <property type="entry name" value="Molybdopterin biosynthesis moea protein, domain 3"/>
    <property type="match status" value="1"/>
</dbReference>
<dbReference type="SUPFAM" id="SSF63867">
    <property type="entry name" value="MoeA C-terminal domain-like"/>
    <property type="match status" value="1"/>
</dbReference>
<dbReference type="PANTHER" id="PTHR10192">
    <property type="entry name" value="MOLYBDOPTERIN BIOSYNTHESIS PROTEIN"/>
    <property type="match status" value="1"/>
</dbReference>
<dbReference type="InterPro" id="IPR005111">
    <property type="entry name" value="MoeA_C_domain_IV"/>
</dbReference>
<dbReference type="PANTHER" id="PTHR10192:SF5">
    <property type="entry name" value="GEPHYRIN"/>
    <property type="match status" value="1"/>
</dbReference>
<dbReference type="PROSITE" id="PS01079">
    <property type="entry name" value="MOCF_BIOSYNTHESIS_2"/>
    <property type="match status" value="1"/>
</dbReference>
<evidence type="ECO:0000256" key="2">
    <source>
        <dbReference type="ARBA" id="ARBA00023150"/>
    </source>
</evidence>
<dbReference type="Gene3D" id="2.40.340.10">
    <property type="entry name" value="MoeA, C-terminal, domain IV"/>
    <property type="match status" value="1"/>
</dbReference>
<dbReference type="SUPFAM" id="SSF63882">
    <property type="entry name" value="MoeA N-terminal region -like"/>
    <property type="match status" value="1"/>
</dbReference>
<dbReference type="NCBIfam" id="TIGR00177">
    <property type="entry name" value="molyb_syn"/>
    <property type="match status" value="1"/>
</dbReference>
<dbReference type="STRING" id="867904.Metho_2298"/>
<dbReference type="AlphaFoldDB" id="L0KZC1"/>
<dbReference type="UniPathway" id="UPA00344"/>
<dbReference type="Gene3D" id="3.40.980.10">
    <property type="entry name" value="MoaB/Mog-like domain"/>
    <property type="match status" value="1"/>
</dbReference>
<dbReference type="InterPro" id="IPR038987">
    <property type="entry name" value="MoeA-like"/>
</dbReference>
<dbReference type="InterPro" id="IPR008284">
    <property type="entry name" value="MoCF_biosynth_CS"/>
</dbReference>
<dbReference type="SUPFAM" id="SSF53850">
    <property type="entry name" value="Periplasmic binding protein-like II"/>
    <property type="match status" value="1"/>
</dbReference>
<evidence type="ECO:0000256" key="1">
    <source>
        <dbReference type="ARBA" id="ARBA00005046"/>
    </source>
</evidence>